<gene>
    <name evidence="1" type="ORF">BECKTC1821D_GA0114238_10068</name>
</gene>
<name>A0A450YCU4_9GAMM</name>
<reference evidence="1" key="1">
    <citation type="submission" date="2019-02" db="EMBL/GenBank/DDBJ databases">
        <authorList>
            <person name="Gruber-Vodicka R. H."/>
            <person name="Seah K. B. B."/>
        </authorList>
    </citation>
    <scope>NUCLEOTIDE SEQUENCE</scope>
    <source>
        <strain evidence="1">BECK_BZ123</strain>
    </source>
</reference>
<dbReference type="AlphaFoldDB" id="A0A450YCU4"/>
<proteinExistence type="predicted"/>
<evidence type="ECO:0000313" key="1">
    <source>
        <dbReference type="EMBL" id="VFK39370.1"/>
    </source>
</evidence>
<protein>
    <submittedName>
        <fullName evidence="1">Uncharacterized protein</fullName>
    </submittedName>
</protein>
<organism evidence="1">
    <name type="scientific">Candidatus Kentrum sp. TC</name>
    <dbReference type="NCBI Taxonomy" id="2126339"/>
    <lineage>
        <taxon>Bacteria</taxon>
        <taxon>Pseudomonadati</taxon>
        <taxon>Pseudomonadota</taxon>
        <taxon>Gammaproteobacteria</taxon>
        <taxon>Candidatus Kentrum</taxon>
    </lineage>
</organism>
<dbReference type="EMBL" id="CAADFS010000006">
    <property type="protein sequence ID" value="VFK39370.1"/>
    <property type="molecule type" value="Genomic_DNA"/>
</dbReference>
<sequence>MLITLTPEIEQALNEYAEKQGTTIESLALGAIREKFPCHQWIRQESRKPKEVETLADRLAPYIGVISSSEVVPGGANLSVDGGKKFAQGLLEKRERGRL</sequence>
<accession>A0A450YCU4</accession>